<evidence type="ECO:0000313" key="7">
    <source>
        <dbReference type="EMBL" id="GIO27503.1"/>
    </source>
</evidence>
<evidence type="ECO:0000256" key="1">
    <source>
        <dbReference type="ARBA" id="ARBA00022741"/>
    </source>
</evidence>
<reference evidence="7" key="1">
    <citation type="submission" date="2021-03" db="EMBL/GenBank/DDBJ databases">
        <title>Antimicrobial resistance genes in bacteria isolated from Japanese honey, and their potential for conferring macrolide and lincosamide resistance in the American foulbrood pathogen Paenibacillus larvae.</title>
        <authorList>
            <person name="Okamoto M."/>
            <person name="Kumagai M."/>
            <person name="Kanamori H."/>
            <person name="Takamatsu D."/>
        </authorList>
    </citation>
    <scope>NUCLEOTIDE SEQUENCE</scope>
    <source>
        <strain evidence="7">J43TS3</strain>
    </source>
</reference>
<keyword evidence="1" id="KW-0547">Nucleotide-binding</keyword>
<dbReference type="AlphaFoldDB" id="A0A919X9U1"/>
<dbReference type="CDD" id="cd18793">
    <property type="entry name" value="SF2_C_SNF"/>
    <property type="match status" value="1"/>
</dbReference>
<dbReference type="GO" id="GO:0004386">
    <property type="term" value="F:helicase activity"/>
    <property type="evidence" value="ECO:0007669"/>
    <property type="project" value="UniProtKB-KW"/>
</dbReference>
<dbReference type="CDD" id="cd18011">
    <property type="entry name" value="DEXDc_RapA"/>
    <property type="match status" value="1"/>
</dbReference>
<sequence length="555" mass="64750">MQQIDMEHDVSFIGALEEKLEQDGPFSPWSLFKMAYDAELTTVTKEFNGLRALEFLPHMDFLPHQIDTAKQVIEEMHGRAILADEVGLGKTIEAGLILKEYMIRGLVNKVLIIVPASLVNQWVKELNEKFYIPAAAYRKNYSWDQYDILVTSIDTAKRSPHREAILDIHYDFILIDEAHKIKNHNTKNYAFVRALKKKYCLLLTATPVQNQLIEIFNLVSILKPGHLGNYESFLEQYGRDRKRINQDVYLKQLVQKVMVRNTRKETSLDQAKRHIETVWLDFTPEEYEVYNELDRSFQPFASFSKITFLRELCSSREACYLSLQKFINDEENQGREILQPIVEKIGQLPHHAKAQKVVELMKEIGDEKVIIFTEYRASQLYLQWYLQQHGITSVPFRGGFKRGKKDWMKQLFKDKAQVLIATEAGGEGINLQFCNYMINYDLPWNPMRLEQRIGRIHRYGQEKDVHIYNFAIRNTLEEHIMKLLYEKIVLFEKVIGHLDDILAELNIDSFENEVKSIMNGSSSTGEIKIKLDNLAAVIQSIQEKSMQEERNYGNI</sequence>
<dbReference type="PROSITE" id="PS51194">
    <property type="entry name" value="HELICASE_CTER"/>
    <property type="match status" value="1"/>
</dbReference>
<dbReference type="InterPro" id="IPR049730">
    <property type="entry name" value="SNF2/RAD54-like_C"/>
</dbReference>
<comment type="caution">
    <text evidence="7">The sequence shown here is derived from an EMBL/GenBank/DDBJ whole genome shotgun (WGS) entry which is preliminary data.</text>
</comment>
<keyword evidence="4" id="KW-0067">ATP-binding</keyword>
<dbReference type="Gene3D" id="3.40.50.10810">
    <property type="entry name" value="Tandem AAA-ATPase domain"/>
    <property type="match status" value="1"/>
</dbReference>
<name>A0A919X9U1_9BACI</name>
<dbReference type="Gene3D" id="3.40.50.300">
    <property type="entry name" value="P-loop containing nucleotide triphosphate hydrolases"/>
    <property type="match status" value="1"/>
</dbReference>
<keyword evidence="3 7" id="KW-0347">Helicase</keyword>
<protein>
    <submittedName>
        <fullName evidence="7">Helicase</fullName>
    </submittedName>
</protein>
<dbReference type="Pfam" id="PF00271">
    <property type="entry name" value="Helicase_C"/>
    <property type="match status" value="1"/>
</dbReference>
<evidence type="ECO:0000313" key="8">
    <source>
        <dbReference type="Proteomes" id="UP000676917"/>
    </source>
</evidence>
<feature type="domain" description="Helicase C-terminal" evidence="6">
    <location>
        <begin position="356"/>
        <end position="502"/>
    </location>
</feature>
<evidence type="ECO:0000259" key="6">
    <source>
        <dbReference type="PROSITE" id="PS51194"/>
    </source>
</evidence>
<dbReference type="EMBL" id="BORP01000004">
    <property type="protein sequence ID" value="GIO27503.1"/>
    <property type="molecule type" value="Genomic_DNA"/>
</dbReference>
<evidence type="ECO:0000256" key="3">
    <source>
        <dbReference type="ARBA" id="ARBA00022806"/>
    </source>
</evidence>
<dbReference type="SMART" id="SM00490">
    <property type="entry name" value="HELICc"/>
    <property type="match status" value="1"/>
</dbReference>
<dbReference type="InterPro" id="IPR027417">
    <property type="entry name" value="P-loop_NTPase"/>
</dbReference>
<dbReference type="InterPro" id="IPR038718">
    <property type="entry name" value="SNF2-like_sf"/>
</dbReference>
<dbReference type="SMART" id="SM00487">
    <property type="entry name" value="DEXDc"/>
    <property type="match status" value="1"/>
</dbReference>
<dbReference type="SUPFAM" id="SSF52540">
    <property type="entry name" value="P-loop containing nucleoside triphosphate hydrolases"/>
    <property type="match status" value="2"/>
</dbReference>
<organism evidence="7 8">
    <name type="scientific">Ornithinibacillus bavariensis</name>
    <dbReference type="NCBI Taxonomy" id="545502"/>
    <lineage>
        <taxon>Bacteria</taxon>
        <taxon>Bacillati</taxon>
        <taxon>Bacillota</taxon>
        <taxon>Bacilli</taxon>
        <taxon>Bacillales</taxon>
        <taxon>Bacillaceae</taxon>
        <taxon>Ornithinibacillus</taxon>
    </lineage>
</organism>
<evidence type="ECO:0000259" key="5">
    <source>
        <dbReference type="PROSITE" id="PS51192"/>
    </source>
</evidence>
<accession>A0A919X9U1</accession>
<gene>
    <name evidence="7" type="ORF">J43TS3_21140</name>
</gene>
<dbReference type="InterPro" id="IPR057342">
    <property type="entry name" value="DEXDc_RapA"/>
</dbReference>
<dbReference type="Pfam" id="PF00176">
    <property type="entry name" value="SNF2-rel_dom"/>
    <property type="match status" value="1"/>
</dbReference>
<dbReference type="Proteomes" id="UP000676917">
    <property type="component" value="Unassembled WGS sequence"/>
</dbReference>
<feature type="domain" description="Helicase ATP-binding" evidence="5">
    <location>
        <begin position="71"/>
        <end position="225"/>
    </location>
</feature>
<dbReference type="RefSeq" id="WP_212920994.1">
    <property type="nucleotide sequence ID" value="NZ_BORP01000004.1"/>
</dbReference>
<keyword evidence="2" id="KW-0378">Hydrolase</keyword>
<evidence type="ECO:0000256" key="4">
    <source>
        <dbReference type="ARBA" id="ARBA00022840"/>
    </source>
</evidence>
<dbReference type="PROSITE" id="PS51192">
    <property type="entry name" value="HELICASE_ATP_BIND_1"/>
    <property type="match status" value="1"/>
</dbReference>
<dbReference type="InterPro" id="IPR000330">
    <property type="entry name" value="SNF2_N"/>
</dbReference>
<dbReference type="PANTHER" id="PTHR10799">
    <property type="entry name" value="SNF2/RAD54 HELICASE FAMILY"/>
    <property type="match status" value="1"/>
</dbReference>
<evidence type="ECO:0000256" key="2">
    <source>
        <dbReference type="ARBA" id="ARBA00022801"/>
    </source>
</evidence>
<dbReference type="GO" id="GO:0016787">
    <property type="term" value="F:hydrolase activity"/>
    <property type="evidence" value="ECO:0007669"/>
    <property type="project" value="UniProtKB-KW"/>
</dbReference>
<dbReference type="InterPro" id="IPR014001">
    <property type="entry name" value="Helicase_ATP-bd"/>
</dbReference>
<proteinExistence type="predicted"/>
<keyword evidence="8" id="KW-1185">Reference proteome</keyword>
<dbReference type="InterPro" id="IPR001650">
    <property type="entry name" value="Helicase_C-like"/>
</dbReference>
<dbReference type="GO" id="GO:0005524">
    <property type="term" value="F:ATP binding"/>
    <property type="evidence" value="ECO:0007669"/>
    <property type="project" value="UniProtKB-KW"/>
</dbReference>